<dbReference type="PANTHER" id="PTHR11986">
    <property type="entry name" value="AMINOTRANSFERASE CLASS III"/>
    <property type="match status" value="1"/>
</dbReference>
<name>A0A343JD46_9CLOT</name>
<feature type="binding site" evidence="5">
    <location>
        <begin position="99"/>
        <end position="100"/>
    </location>
    <ligand>
        <name>pyridoxal 5'-phosphate</name>
        <dbReference type="ChEBI" id="CHEBI:597326"/>
    </ligand>
</feature>
<evidence type="ECO:0000313" key="7">
    <source>
        <dbReference type="Proteomes" id="UP000264883"/>
    </source>
</evidence>
<comment type="catalytic activity">
    <reaction evidence="5">
        <text>N(2)-acetyl-L-ornithine + 2-oxoglutarate = N-acetyl-L-glutamate 5-semialdehyde + L-glutamate</text>
        <dbReference type="Rhea" id="RHEA:18049"/>
        <dbReference type="ChEBI" id="CHEBI:16810"/>
        <dbReference type="ChEBI" id="CHEBI:29123"/>
        <dbReference type="ChEBI" id="CHEBI:29985"/>
        <dbReference type="ChEBI" id="CHEBI:57805"/>
        <dbReference type="EC" id="2.6.1.11"/>
    </reaction>
</comment>
<dbReference type="KEGG" id="cia:BEN51_08165"/>
<keyword evidence="5" id="KW-0055">Arginine biosynthesis</keyword>
<dbReference type="RefSeq" id="WP_119865587.1">
    <property type="nucleotide sequence ID" value="NZ_CP016786.1"/>
</dbReference>
<feature type="binding site" evidence="5">
    <location>
        <position position="274"/>
    </location>
    <ligand>
        <name>pyridoxal 5'-phosphate</name>
        <dbReference type="ChEBI" id="CHEBI:597326"/>
    </ligand>
</feature>
<reference evidence="6 7" key="1">
    <citation type="submission" date="2016-08" db="EMBL/GenBank/DDBJ databases">
        <title>Complete Genome Sequence Of The Indigo Reducing Clostridium isatidis DSM15098.</title>
        <authorList>
            <person name="Little G.T."/>
            <person name="Minton N.P."/>
        </authorList>
    </citation>
    <scope>NUCLEOTIDE SEQUENCE [LARGE SCALE GENOMIC DNA]</scope>
    <source>
        <strain evidence="6 7">DSM 15098</strain>
    </source>
</reference>
<dbReference type="PROSITE" id="PS00600">
    <property type="entry name" value="AA_TRANSFER_CLASS_3"/>
    <property type="match status" value="1"/>
</dbReference>
<dbReference type="PIRSF" id="PIRSF000521">
    <property type="entry name" value="Transaminase_4ab_Lys_Orn"/>
    <property type="match status" value="1"/>
</dbReference>
<keyword evidence="2 5" id="KW-0028">Amino-acid biosynthesis</keyword>
<dbReference type="Pfam" id="PF00202">
    <property type="entry name" value="Aminotran_3"/>
    <property type="match status" value="1"/>
</dbReference>
<comment type="cofactor">
    <cofactor evidence="5">
        <name>pyridoxal 5'-phosphate</name>
        <dbReference type="ChEBI" id="CHEBI:597326"/>
    </cofactor>
    <text evidence="5">Binds 1 pyridoxal phosphate per subunit.</text>
</comment>
<dbReference type="InterPro" id="IPR050103">
    <property type="entry name" value="Class-III_PLP-dep_AT"/>
</dbReference>
<dbReference type="InterPro" id="IPR005814">
    <property type="entry name" value="Aminotrans_3"/>
</dbReference>
<feature type="binding site" evidence="5">
    <location>
        <position position="132"/>
    </location>
    <ligand>
        <name>pyridoxal 5'-phosphate</name>
        <dbReference type="ChEBI" id="CHEBI:597326"/>
    </ligand>
</feature>
<dbReference type="InterPro" id="IPR015422">
    <property type="entry name" value="PyrdxlP-dep_Trfase_small"/>
</dbReference>
<keyword evidence="1 5" id="KW-0032">Aminotransferase</keyword>
<dbReference type="InterPro" id="IPR049704">
    <property type="entry name" value="Aminotrans_3_PPA_site"/>
</dbReference>
<dbReference type="NCBIfam" id="NF002325">
    <property type="entry name" value="PRK01278.1"/>
    <property type="match status" value="1"/>
</dbReference>
<gene>
    <name evidence="5" type="primary">argD</name>
    <name evidence="6" type="ORF">BEN51_08165</name>
</gene>
<dbReference type="UniPathway" id="UPA00068">
    <property type="reaction ID" value="UER00109"/>
</dbReference>
<evidence type="ECO:0000256" key="1">
    <source>
        <dbReference type="ARBA" id="ARBA00022576"/>
    </source>
</evidence>
<dbReference type="GO" id="GO:0005737">
    <property type="term" value="C:cytoplasm"/>
    <property type="evidence" value="ECO:0007669"/>
    <property type="project" value="UniProtKB-SubCell"/>
</dbReference>
<comment type="subunit">
    <text evidence="5">Homodimer.</text>
</comment>
<keyword evidence="4 5" id="KW-0663">Pyridoxal phosphate</keyword>
<organism evidence="6 7">
    <name type="scientific">Clostridium isatidis</name>
    <dbReference type="NCBI Taxonomy" id="182773"/>
    <lineage>
        <taxon>Bacteria</taxon>
        <taxon>Bacillati</taxon>
        <taxon>Bacillota</taxon>
        <taxon>Clostridia</taxon>
        <taxon>Eubacteriales</taxon>
        <taxon>Clostridiaceae</taxon>
        <taxon>Clostridium</taxon>
    </lineage>
</organism>
<comment type="pathway">
    <text evidence="5">Amino-acid biosynthesis; L-arginine biosynthesis; N(2)-acetyl-L-ornithine from L-glutamate: step 4/4.</text>
</comment>
<dbReference type="GO" id="GO:0030170">
    <property type="term" value="F:pyridoxal phosphate binding"/>
    <property type="evidence" value="ECO:0007669"/>
    <property type="project" value="InterPro"/>
</dbReference>
<dbReference type="GO" id="GO:0042802">
    <property type="term" value="F:identical protein binding"/>
    <property type="evidence" value="ECO:0007669"/>
    <property type="project" value="TreeGrafter"/>
</dbReference>
<dbReference type="GO" id="GO:0006526">
    <property type="term" value="P:L-arginine biosynthetic process"/>
    <property type="evidence" value="ECO:0007669"/>
    <property type="project" value="UniProtKB-UniRule"/>
</dbReference>
<dbReference type="InterPro" id="IPR015424">
    <property type="entry name" value="PyrdxlP-dep_Trfase"/>
</dbReference>
<dbReference type="GO" id="GO:0003992">
    <property type="term" value="F:N2-acetyl-L-ornithine:2-oxoglutarate 5-aminotransferase activity"/>
    <property type="evidence" value="ECO:0007669"/>
    <property type="project" value="UniProtKB-UniRule"/>
</dbReference>
<evidence type="ECO:0000256" key="4">
    <source>
        <dbReference type="ARBA" id="ARBA00022898"/>
    </source>
</evidence>
<dbReference type="AlphaFoldDB" id="A0A343JD46"/>
<feature type="modified residue" description="N6-(pyridoxal phosphate)lysine" evidence="5">
    <location>
        <position position="245"/>
    </location>
</feature>
<sequence>MINENSPLMNTYKYLPVNLIKGNGCLLYDDKGKSYIDFTSGIGVNSLGYNHKDWVLAVQEAASSLQHCSNIFLNKTVYELAEKLTKLSGMSKVFFSNSGAEANEGAFKLARKYSFLKYGKGRNKILSLENSFHGRTLAALKATGQEKFHNYFFPFPEGFEYIKADLESLTKALTNDVCAIIVEGIQGEGGVHPLDKNFITSLKKICQEKDILLIFDEIQTGIGRTGKLFCYEHFNIKPDIISFAKGLGGGLPIGGFLCNNKLQNVFNPGDHGTTFGGNPVASSAALTVLKNIANEKALKEIQEKGSYLTNLLKDISSPHIKAIRGIGLMIGIEVDINPSPFQEKALKEGLLVLTASTNVIRLLPPLIISKKEIEKAVKILKNILENWEE</sequence>
<dbReference type="NCBIfam" id="TIGR00707">
    <property type="entry name" value="argD"/>
    <property type="match status" value="1"/>
</dbReference>
<dbReference type="HAMAP" id="MF_01107">
    <property type="entry name" value="ArgD_aminotrans_3"/>
    <property type="match status" value="1"/>
</dbReference>
<feature type="binding site" evidence="5">
    <location>
        <position position="135"/>
    </location>
    <ligand>
        <name>N(2)-acetyl-L-ornithine</name>
        <dbReference type="ChEBI" id="CHEBI:57805"/>
    </ligand>
</feature>
<protein>
    <recommendedName>
        <fullName evidence="5">Acetylornithine aminotransferase</fullName>
        <shortName evidence="5">ACOAT</shortName>
        <ecNumber evidence="5">2.6.1.11</ecNumber>
    </recommendedName>
</protein>
<evidence type="ECO:0000256" key="5">
    <source>
        <dbReference type="HAMAP-Rule" id="MF_01107"/>
    </source>
</evidence>
<evidence type="ECO:0000256" key="2">
    <source>
        <dbReference type="ARBA" id="ARBA00022605"/>
    </source>
</evidence>
<comment type="miscellaneous">
    <text evidence="5">May also have succinyldiaminopimelate aminotransferase activity, thus carrying out the corresponding step in lysine biosynthesis.</text>
</comment>
<dbReference type="Proteomes" id="UP000264883">
    <property type="component" value="Chromosome"/>
</dbReference>
<comment type="subcellular location">
    <subcellularLocation>
        <location evidence="5">Cytoplasm</location>
    </subcellularLocation>
</comment>
<evidence type="ECO:0000256" key="3">
    <source>
        <dbReference type="ARBA" id="ARBA00022679"/>
    </source>
</evidence>
<dbReference type="Gene3D" id="3.40.640.10">
    <property type="entry name" value="Type I PLP-dependent aspartate aminotransferase-like (Major domain)"/>
    <property type="match status" value="1"/>
</dbReference>
<keyword evidence="7" id="KW-1185">Reference proteome</keyword>
<proteinExistence type="inferred from homology"/>
<dbReference type="OrthoDB" id="9801052at2"/>
<dbReference type="EMBL" id="CP016786">
    <property type="protein sequence ID" value="ASW43454.1"/>
    <property type="molecule type" value="Genomic_DNA"/>
</dbReference>
<dbReference type="PANTHER" id="PTHR11986:SF79">
    <property type="entry name" value="ACETYLORNITHINE AMINOTRANSFERASE, MITOCHONDRIAL"/>
    <property type="match status" value="1"/>
</dbReference>
<keyword evidence="5" id="KW-0963">Cytoplasm</keyword>
<dbReference type="SUPFAM" id="SSF53383">
    <property type="entry name" value="PLP-dependent transferases"/>
    <property type="match status" value="1"/>
</dbReference>
<evidence type="ECO:0000313" key="6">
    <source>
        <dbReference type="EMBL" id="ASW43454.1"/>
    </source>
</evidence>
<dbReference type="EC" id="2.6.1.11" evidence="5"/>
<feature type="binding site" evidence="5">
    <location>
        <position position="273"/>
    </location>
    <ligand>
        <name>N(2)-acetyl-L-ornithine</name>
        <dbReference type="ChEBI" id="CHEBI:57805"/>
    </ligand>
</feature>
<dbReference type="InterPro" id="IPR004636">
    <property type="entry name" value="AcOrn/SuccOrn_fam"/>
</dbReference>
<feature type="binding site" evidence="5">
    <location>
        <begin position="216"/>
        <end position="219"/>
    </location>
    <ligand>
        <name>pyridoxal 5'-phosphate</name>
        <dbReference type="ChEBI" id="CHEBI:597326"/>
    </ligand>
</feature>
<keyword evidence="3 5" id="KW-0808">Transferase</keyword>
<dbReference type="CDD" id="cd00610">
    <property type="entry name" value="OAT_like"/>
    <property type="match status" value="1"/>
</dbReference>
<dbReference type="InterPro" id="IPR015421">
    <property type="entry name" value="PyrdxlP-dep_Trfase_major"/>
</dbReference>
<accession>A0A343JD46</accession>
<dbReference type="FunFam" id="3.40.640.10:FF:000004">
    <property type="entry name" value="Acetylornithine aminotransferase"/>
    <property type="match status" value="1"/>
</dbReference>
<comment type="similarity">
    <text evidence="5">Belongs to the class-III pyridoxal-phosphate-dependent aminotransferase family. ArgD subfamily.</text>
</comment>
<dbReference type="Gene3D" id="3.90.1150.10">
    <property type="entry name" value="Aspartate Aminotransferase, domain 1"/>
    <property type="match status" value="1"/>
</dbReference>